<sequence length="43" mass="5196">MAEKTPMNLIWIMPAKEFSKHESFTLFIFNYQPVSIWTFFPIN</sequence>
<evidence type="ECO:0000313" key="1">
    <source>
        <dbReference type="EMBL" id="CUV09430.1"/>
    </source>
</evidence>
<proteinExistence type="predicted"/>
<dbReference type="EMBL" id="FAXC01000246">
    <property type="protein sequence ID" value="CUV09430.1"/>
    <property type="molecule type" value="Genomic_DNA"/>
</dbReference>
<reference evidence="1" key="1">
    <citation type="submission" date="2015-10" db="EMBL/GenBank/DDBJ databases">
        <authorList>
            <person name="Gilbert D.G."/>
        </authorList>
    </citation>
    <scope>NUCLEOTIDE SEQUENCE</scope>
</reference>
<dbReference type="AlphaFoldDB" id="A0A160VFK1"/>
<protein>
    <submittedName>
        <fullName evidence="1">Uncharacterized protein</fullName>
    </submittedName>
</protein>
<name>A0A160VFK1_9ZZZZ</name>
<organism evidence="1">
    <name type="scientific">hydrothermal vent metagenome</name>
    <dbReference type="NCBI Taxonomy" id="652676"/>
    <lineage>
        <taxon>unclassified sequences</taxon>
        <taxon>metagenomes</taxon>
        <taxon>ecological metagenomes</taxon>
    </lineage>
</organism>
<gene>
    <name evidence="1" type="ORF">MGWOODY_Mmi1568</name>
</gene>
<accession>A0A160VFK1</accession>